<keyword evidence="1" id="KW-0812">Transmembrane</keyword>
<feature type="transmembrane region" description="Helical" evidence="1">
    <location>
        <begin position="49"/>
        <end position="67"/>
    </location>
</feature>
<dbReference type="SUPFAM" id="SSF53474">
    <property type="entry name" value="alpha/beta-Hydrolases"/>
    <property type="match status" value="1"/>
</dbReference>
<protein>
    <recommendedName>
        <fullName evidence="4">AB hydrolase-1 domain-containing protein</fullName>
    </recommendedName>
</protein>
<evidence type="ECO:0008006" key="4">
    <source>
        <dbReference type="Google" id="ProtNLM"/>
    </source>
</evidence>
<feature type="transmembrane region" description="Helical" evidence="1">
    <location>
        <begin position="79"/>
        <end position="103"/>
    </location>
</feature>
<organism evidence="2 3">
    <name type="scientific">Dispira parvispora</name>
    <dbReference type="NCBI Taxonomy" id="1520584"/>
    <lineage>
        <taxon>Eukaryota</taxon>
        <taxon>Fungi</taxon>
        <taxon>Fungi incertae sedis</taxon>
        <taxon>Zoopagomycota</taxon>
        <taxon>Kickxellomycotina</taxon>
        <taxon>Dimargaritomycetes</taxon>
        <taxon>Dimargaritales</taxon>
        <taxon>Dimargaritaceae</taxon>
        <taxon>Dispira</taxon>
    </lineage>
</organism>
<name>A0A9W8B0T4_9FUNG</name>
<dbReference type="Proteomes" id="UP001150925">
    <property type="component" value="Unassembled WGS sequence"/>
</dbReference>
<reference evidence="2" key="1">
    <citation type="submission" date="2022-07" db="EMBL/GenBank/DDBJ databases">
        <title>Phylogenomic reconstructions and comparative analyses of Kickxellomycotina fungi.</title>
        <authorList>
            <person name="Reynolds N.K."/>
            <person name="Stajich J.E."/>
            <person name="Barry K."/>
            <person name="Grigoriev I.V."/>
            <person name="Crous P."/>
            <person name="Smith M.E."/>
        </authorList>
    </citation>
    <scope>NUCLEOTIDE SEQUENCE</scope>
    <source>
        <strain evidence="2">RSA 1196</strain>
    </source>
</reference>
<evidence type="ECO:0000256" key="1">
    <source>
        <dbReference type="SAM" id="Phobius"/>
    </source>
</evidence>
<keyword evidence="1" id="KW-0472">Membrane</keyword>
<evidence type="ECO:0000313" key="2">
    <source>
        <dbReference type="EMBL" id="KAJ1969375.1"/>
    </source>
</evidence>
<evidence type="ECO:0000313" key="3">
    <source>
        <dbReference type="Proteomes" id="UP001150925"/>
    </source>
</evidence>
<feature type="transmembrane region" description="Helical" evidence="1">
    <location>
        <begin position="109"/>
        <end position="127"/>
    </location>
</feature>
<keyword evidence="1" id="KW-1133">Transmembrane helix</keyword>
<dbReference type="Gene3D" id="3.40.50.1820">
    <property type="entry name" value="alpha/beta hydrolase"/>
    <property type="match status" value="1"/>
</dbReference>
<gene>
    <name evidence="2" type="ORF">IWQ62_000663</name>
</gene>
<feature type="transmembrane region" description="Helical" evidence="1">
    <location>
        <begin position="164"/>
        <end position="187"/>
    </location>
</feature>
<proteinExistence type="predicted"/>
<dbReference type="EMBL" id="JANBPY010000065">
    <property type="protein sequence ID" value="KAJ1969375.1"/>
    <property type="molecule type" value="Genomic_DNA"/>
</dbReference>
<feature type="transmembrane region" description="Helical" evidence="1">
    <location>
        <begin position="7"/>
        <end position="29"/>
    </location>
</feature>
<comment type="caution">
    <text evidence="2">The sequence shown here is derived from an EMBL/GenBank/DDBJ whole genome shotgun (WGS) entry which is preliminary data.</text>
</comment>
<dbReference type="OrthoDB" id="164921at2759"/>
<accession>A0A9W8B0T4</accession>
<dbReference type="InterPro" id="IPR029058">
    <property type="entry name" value="AB_hydrolase_fold"/>
</dbReference>
<keyword evidence="3" id="KW-1185">Reference proteome</keyword>
<sequence length="535" mass="60442">MRHKSTILSIPGILGFLFLILHLVGIIVYSAKATNDVDRVVDDNEYTKMWINVVGFVLVSQGLFVVSREYSSTRVLRTPLVWIIYSAIMTIFTIMLFASYISVGESGTAVWALTLLGGSLLCLVYSMKARRGYFVDSIMDIPHHRLVNENSGPADMVSGFMDYVFVWVTILFVFVFGFFLVLQGLWYAADRGNFPARGERVEVSVNHTDSYRLHVYCKGPSVTDKPTYVIHNEEGSPYTTLLALQSSLSNRNRRVCIYDRPGYGWSEPGYVAQTPIYVIHSLKNALESLNDKGPYIMLGYGAGGEYAQLFTHVYPTVVEGVGLIDSYPNRDALYAYAMNMTGTEAYDDYVSSVSNYFQSRRVISPMAWQRPLNDDFPGFQPKENLREHISLYSTNNHWQARYFEYDGCGCRAYQALQGFRDQNTTDYLRAQAWPFTWPALPKPYPSDPYTPDLPVLVIAANQTINKGCDSTGDSAVSYRCQTDLAEQNVLRRQRDLHVATLSNNIRSVECPGNCDHNLVYTSADWVSGEIVNWFG</sequence>
<dbReference type="AlphaFoldDB" id="A0A9W8B0T4"/>